<keyword evidence="3" id="KW-1185">Reference proteome</keyword>
<accession>A0ABT0HFE8</accession>
<proteinExistence type="predicted"/>
<gene>
    <name evidence="2" type="ORF">M0L20_03365</name>
</gene>
<evidence type="ECO:0000313" key="2">
    <source>
        <dbReference type="EMBL" id="MCK8490876.1"/>
    </source>
</evidence>
<dbReference type="EMBL" id="JALPRF010000001">
    <property type="protein sequence ID" value="MCK8490876.1"/>
    <property type="molecule type" value="Genomic_DNA"/>
</dbReference>
<keyword evidence="1" id="KW-0812">Transmembrane</keyword>
<keyword evidence="1" id="KW-0472">Membrane</keyword>
<reference evidence="2 3" key="1">
    <citation type="submission" date="2022-04" db="EMBL/GenBank/DDBJ databases">
        <title>Spirosoma sp. strain RP8 genome sequencing and assembly.</title>
        <authorList>
            <person name="Jung Y."/>
        </authorList>
    </citation>
    <scope>NUCLEOTIDE SEQUENCE [LARGE SCALE GENOMIC DNA]</scope>
    <source>
        <strain evidence="2 3">RP8</strain>
    </source>
</reference>
<evidence type="ECO:0000256" key="1">
    <source>
        <dbReference type="SAM" id="Phobius"/>
    </source>
</evidence>
<comment type="caution">
    <text evidence="2">The sequence shown here is derived from an EMBL/GenBank/DDBJ whole genome shotgun (WGS) entry which is preliminary data.</text>
</comment>
<evidence type="ECO:0000313" key="3">
    <source>
        <dbReference type="Proteomes" id="UP001202180"/>
    </source>
</evidence>
<keyword evidence="1" id="KW-1133">Transmembrane helix</keyword>
<dbReference type="Gene3D" id="1.10.150.20">
    <property type="entry name" value="5' to 3' exonuclease, C-terminal subdomain"/>
    <property type="match status" value="1"/>
</dbReference>
<dbReference type="Proteomes" id="UP001202180">
    <property type="component" value="Unassembled WGS sequence"/>
</dbReference>
<name>A0ABT0HFE8_9BACT</name>
<feature type="transmembrane region" description="Helical" evidence="1">
    <location>
        <begin position="12"/>
        <end position="35"/>
    </location>
</feature>
<organism evidence="2 3">
    <name type="scientific">Spirosoma liriopis</name>
    <dbReference type="NCBI Taxonomy" id="2937440"/>
    <lineage>
        <taxon>Bacteria</taxon>
        <taxon>Pseudomonadati</taxon>
        <taxon>Bacteroidota</taxon>
        <taxon>Cytophagia</taxon>
        <taxon>Cytophagales</taxon>
        <taxon>Cytophagaceae</taxon>
        <taxon>Spirosoma</taxon>
    </lineage>
</organism>
<sequence>MFGLDPLSRSVAVTEILLLLAFIAFVGWLFGRLVLSGRVSSLRAAVAKQKEELDECRRAKETGGPGTVVRRPAETPPSFVHADPLLPALTLDDTPEILVEENPTDLSGSYADDPATSQDPEAAVLSRIAARADELNFDRIGRAAAVEADDLKDIVGVGPFLERKLHSLGIYTFRQIANFTKEDIDKVNEIVEFFPGRIERDNWVGQSKQFHERKYGASS</sequence>
<dbReference type="RefSeq" id="WP_248475709.1">
    <property type="nucleotide sequence ID" value="NZ_JALPRF010000001.1"/>
</dbReference>
<protein>
    <submittedName>
        <fullName evidence="2">Uncharacterized protein</fullName>
    </submittedName>
</protein>